<accession>A0A347UD39</accession>
<name>A0A347UD39_9RHOB</name>
<gene>
    <name evidence="8" type="ORF">BAR1_01760</name>
</gene>
<organism evidence="8 9">
    <name type="scientific">Profundibacter amoris</name>
    <dbReference type="NCBI Taxonomy" id="2171755"/>
    <lineage>
        <taxon>Bacteria</taxon>
        <taxon>Pseudomonadati</taxon>
        <taxon>Pseudomonadota</taxon>
        <taxon>Alphaproteobacteria</taxon>
        <taxon>Rhodobacterales</taxon>
        <taxon>Paracoccaceae</taxon>
        <taxon>Profundibacter</taxon>
    </lineage>
</organism>
<dbReference type="InterPro" id="IPR036909">
    <property type="entry name" value="Cyt_c-like_dom_sf"/>
</dbReference>
<reference evidence="8 9" key="1">
    <citation type="submission" date="2018-09" db="EMBL/GenBank/DDBJ databases">
        <title>Profundibacter amoris BAR1 gen. nov., sp. nov., a new member of the Roseobacter clade isolated at Lokis Castle Vent Field on the Arctic Mid-Oceanic Ridge.</title>
        <authorList>
            <person name="Le Moine Bauer S."/>
            <person name="Sjoeberg A.G."/>
            <person name="L'Haridon S."/>
            <person name="Stokke R."/>
            <person name="Roalkvam I."/>
            <person name="Steen I.H."/>
            <person name="Dahle H."/>
        </authorList>
    </citation>
    <scope>NUCLEOTIDE SEQUENCE [LARGE SCALE GENOMIC DNA]</scope>
    <source>
        <strain evidence="8 9">BAR1</strain>
    </source>
</reference>
<feature type="domain" description="Cytochrome c" evidence="7">
    <location>
        <begin position="163"/>
        <end position="254"/>
    </location>
</feature>
<evidence type="ECO:0000313" key="8">
    <source>
        <dbReference type="EMBL" id="AXX96767.1"/>
    </source>
</evidence>
<keyword evidence="4" id="KW-0249">Electron transport</keyword>
<dbReference type="Proteomes" id="UP000261704">
    <property type="component" value="Chromosome"/>
</dbReference>
<dbReference type="Pfam" id="PF00034">
    <property type="entry name" value="Cytochrom_C"/>
    <property type="match status" value="1"/>
</dbReference>
<evidence type="ECO:0000256" key="3">
    <source>
        <dbReference type="ARBA" id="ARBA00022723"/>
    </source>
</evidence>
<dbReference type="InterPro" id="IPR009056">
    <property type="entry name" value="Cyt_c-like_dom"/>
</dbReference>
<dbReference type="GO" id="GO:0009055">
    <property type="term" value="F:electron transfer activity"/>
    <property type="evidence" value="ECO:0007669"/>
    <property type="project" value="InterPro"/>
</dbReference>
<evidence type="ECO:0000256" key="5">
    <source>
        <dbReference type="ARBA" id="ARBA00023004"/>
    </source>
</evidence>
<evidence type="ECO:0000259" key="7">
    <source>
        <dbReference type="PROSITE" id="PS51007"/>
    </source>
</evidence>
<keyword evidence="9" id="KW-1185">Reference proteome</keyword>
<dbReference type="GO" id="GO:0020037">
    <property type="term" value="F:heme binding"/>
    <property type="evidence" value="ECO:0007669"/>
    <property type="project" value="InterPro"/>
</dbReference>
<dbReference type="AlphaFoldDB" id="A0A347UD39"/>
<dbReference type="SUPFAM" id="SSF46626">
    <property type="entry name" value="Cytochrome c"/>
    <property type="match status" value="2"/>
</dbReference>
<feature type="domain" description="Cytochrome c" evidence="7">
    <location>
        <begin position="72"/>
        <end position="156"/>
    </location>
</feature>
<keyword evidence="3 6" id="KW-0479">Metal-binding</keyword>
<dbReference type="GO" id="GO:0046872">
    <property type="term" value="F:metal ion binding"/>
    <property type="evidence" value="ECO:0007669"/>
    <property type="project" value="UniProtKB-KW"/>
</dbReference>
<dbReference type="OrthoDB" id="9773456at2"/>
<dbReference type="PANTHER" id="PTHR33751:SF9">
    <property type="entry name" value="CYTOCHROME C4"/>
    <property type="match status" value="1"/>
</dbReference>
<dbReference type="PANTHER" id="PTHR33751">
    <property type="entry name" value="CBB3-TYPE CYTOCHROME C OXIDASE SUBUNIT FIXP"/>
    <property type="match status" value="1"/>
</dbReference>
<proteinExistence type="predicted"/>
<evidence type="ECO:0000256" key="2">
    <source>
        <dbReference type="ARBA" id="ARBA00022617"/>
    </source>
</evidence>
<dbReference type="KEGG" id="pamo:BAR1_01760"/>
<evidence type="ECO:0000313" key="9">
    <source>
        <dbReference type="Proteomes" id="UP000261704"/>
    </source>
</evidence>
<evidence type="ECO:0000256" key="1">
    <source>
        <dbReference type="ARBA" id="ARBA00022448"/>
    </source>
</evidence>
<dbReference type="EMBL" id="CP032125">
    <property type="protein sequence ID" value="AXX96767.1"/>
    <property type="molecule type" value="Genomic_DNA"/>
</dbReference>
<protein>
    <submittedName>
        <fullName evidence="8">Cytochrome c4</fullName>
    </submittedName>
</protein>
<dbReference type="InterPro" id="IPR050597">
    <property type="entry name" value="Cytochrome_c_Oxidase_Subunit"/>
</dbReference>
<keyword evidence="2 6" id="KW-0349">Heme</keyword>
<keyword evidence="5 6" id="KW-0408">Iron</keyword>
<evidence type="ECO:0000256" key="4">
    <source>
        <dbReference type="ARBA" id="ARBA00022982"/>
    </source>
</evidence>
<evidence type="ECO:0000256" key="6">
    <source>
        <dbReference type="PROSITE-ProRule" id="PRU00433"/>
    </source>
</evidence>
<dbReference type="PROSITE" id="PS51007">
    <property type="entry name" value="CYTC"/>
    <property type="match status" value="2"/>
</dbReference>
<dbReference type="Gene3D" id="1.10.760.10">
    <property type="entry name" value="Cytochrome c-like domain"/>
    <property type="match status" value="2"/>
</dbReference>
<sequence>MATHCCNLPFSMRPRQSHSDLESDMKYFQRSAILTSILLFSAALAPAVAEQSSGPSTNVAWTIETLNLLRSGDPERGAMLNTKLECVTCHGDNGVSTNDTWPSLSGQTAGYTFKVLRDYREHKLSGTQRGELMAYIVAEMSDQDMADIASYYAQYTLPPARIASVQEAAETLDLLGDPTRLIPPCSVCHGNKGQGSFPDFPALAGQSPEFLMRSMMDFKAGFRGNDVYSRMRLIAGTLTEEEIESLADYFAGKGIAVAQE</sequence>
<keyword evidence="1" id="KW-0813">Transport</keyword>